<dbReference type="EMBL" id="CP035107">
    <property type="protein sequence ID" value="QAR31092.1"/>
    <property type="molecule type" value="Genomic_DNA"/>
</dbReference>
<evidence type="ECO:0000313" key="2">
    <source>
        <dbReference type="EMBL" id="QAR31092.1"/>
    </source>
</evidence>
<organism evidence="2 3">
    <name type="scientific">Ornithobacterium rhinotracheale</name>
    <dbReference type="NCBI Taxonomy" id="28251"/>
    <lineage>
        <taxon>Bacteria</taxon>
        <taxon>Pseudomonadati</taxon>
        <taxon>Bacteroidota</taxon>
        <taxon>Flavobacteriia</taxon>
        <taxon>Flavobacteriales</taxon>
        <taxon>Weeksellaceae</taxon>
        <taxon>Ornithobacterium</taxon>
    </lineage>
</organism>
<dbReference type="OrthoDB" id="1524810at2"/>
<sequence length="199" mass="23256">MIHFKIGDKVKVIDDNLNGTVTKVTENEITIETDFGFEMKYEPNELLPDVGMEEEIEFSALTPKKEVKKSTPKKKKVEKVFDTRTQMPAIKTEKEKVSKKTKKIRKPPLEIDLHYAQLENYDRLLAKNLILARQMNSLKKRVERAREHGYDRVVIIHGKGEGILEAEVKKWLNEMGYHFYDADFQRYKLGATEVELPKF</sequence>
<dbReference type="InterPro" id="IPR002625">
    <property type="entry name" value="Smr_dom"/>
</dbReference>
<dbReference type="AlphaFoldDB" id="A0A410JSF8"/>
<feature type="domain" description="Smr" evidence="1">
    <location>
        <begin position="138"/>
        <end position="197"/>
    </location>
</feature>
<gene>
    <name evidence="2" type="ORF">EQP59_06980</name>
</gene>
<dbReference type="Pfam" id="PF01713">
    <property type="entry name" value="Smr"/>
    <property type="match status" value="1"/>
</dbReference>
<evidence type="ECO:0000259" key="1">
    <source>
        <dbReference type="PROSITE" id="PS50828"/>
    </source>
</evidence>
<dbReference type="Gene3D" id="3.30.1370.110">
    <property type="match status" value="1"/>
</dbReference>
<name>A0A410JSF8_ORNRH</name>
<protein>
    <recommendedName>
        <fullName evidence="1">Smr domain-containing protein</fullName>
    </recommendedName>
</protein>
<evidence type="ECO:0000313" key="3">
    <source>
        <dbReference type="Proteomes" id="UP000287701"/>
    </source>
</evidence>
<accession>A0A410JSF8</accession>
<dbReference type="InterPro" id="IPR036063">
    <property type="entry name" value="Smr_dom_sf"/>
</dbReference>
<dbReference type="PROSITE" id="PS50828">
    <property type="entry name" value="SMR"/>
    <property type="match status" value="1"/>
</dbReference>
<reference evidence="2 3" key="1">
    <citation type="submission" date="2019-01" db="EMBL/GenBank/DDBJ databases">
        <title>Whole Genome of Ornithobacterium rhinotracheale FARPER-174b.</title>
        <authorList>
            <person name="Tataje-Lavanda L.A."/>
            <person name="Montalvan A."/>
            <person name="Montesinos R."/>
            <person name="Zimic M."/>
            <person name="Fernandez-Sanchez M."/>
            <person name="Fernandez-Diaz M."/>
        </authorList>
    </citation>
    <scope>NUCLEOTIDE SEQUENCE [LARGE SCALE GENOMIC DNA]</scope>
    <source>
        <strain evidence="2 3">FARPER-174b</strain>
    </source>
</reference>
<dbReference type="RefSeq" id="WP_128501541.1">
    <property type="nucleotide sequence ID" value="NZ_CP035107.1"/>
</dbReference>
<dbReference type="SUPFAM" id="SSF160443">
    <property type="entry name" value="SMR domain-like"/>
    <property type="match status" value="1"/>
</dbReference>
<proteinExistence type="predicted"/>
<dbReference type="Proteomes" id="UP000287701">
    <property type="component" value="Chromosome"/>
</dbReference>